<evidence type="ECO:0000313" key="3">
    <source>
        <dbReference type="Proteomes" id="UP000272942"/>
    </source>
</evidence>
<sequence length="442" mass="48705">MKRYNTAGQRVQQVHSKHISFKLLIGFGPYPNCIVDNMGAPEVDVDALISCQSCPGLEPFLRTLCESQTVRLFLDNRARQSPDPNIDLFEAVAATLRASAKPQRSNKSTSENARFRNTAVPIAATVNGSSHSAPYFRQPPPRPRSVAQYLLVNFGSVQWLRSKKVKHPGEPYSWDGLSGHTKHISGSKNSLTSYNWTQRTLSDSSFIEEYLTPENRSPASLSSEPFRASYRTRDRADTLIPPRAPARPNPPAISPQITPTTSIGRGSVRANLARPPRTAPVDTVALVTAASADSSATTSEWFTESCQKTPHQTMPEPVFNRTLSVPESAAASRRHTPPPRPPPPRIPLGNNIPPEDQRTEFIHSTKTTIADSLETQCHVNGIPNEANRGLQKENSVTVSLPVHPHSTALPPRSKHWSQLSVSVPVPPYRSAFFLFGRTVNKR</sequence>
<dbReference type="EMBL" id="UZAN01044968">
    <property type="protein sequence ID" value="VDP81814.1"/>
    <property type="molecule type" value="Genomic_DNA"/>
</dbReference>
<evidence type="ECO:0000313" key="2">
    <source>
        <dbReference type="EMBL" id="VDP81814.1"/>
    </source>
</evidence>
<accession>A0A183AL77</accession>
<dbReference type="WBParaSite" id="ECPE_0000773101-mRNA-1">
    <property type="protein sequence ID" value="ECPE_0000773101-mRNA-1"/>
    <property type="gene ID" value="ECPE_0000773101"/>
</dbReference>
<evidence type="ECO:0000313" key="4">
    <source>
        <dbReference type="WBParaSite" id="ECPE_0000773101-mRNA-1"/>
    </source>
</evidence>
<dbReference type="AlphaFoldDB" id="A0A183AL77"/>
<organism evidence="4">
    <name type="scientific">Echinostoma caproni</name>
    <dbReference type="NCBI Taxonomy" id="27848"/>
    <lineage>
        <taxon>Eukaryota</taxon>
        <taxon>Metazoa</taxon>
        <taxon>Spiralia</taxon>
        <taxon>Lophotrochozoa</taxon>
        <taxon>Platyhelminthes</taxon>
        <taxon>Trematoda</taxon>
        <taxon>Digenea</taxon>
        <taxon>Plagiorchiida</taxon>
        <taxon>Echinostomata</taxon>
        <taxon>Echinostomatoidea</taxon>
        <taxon>Echinostomatidae</taxon>
        <taxon>Echinostoma</taxon>
    </lineage>
</organism>
<feature type="region of interest" description="Disordered" evidence="1">
    <location>
        <begin position="326"/>
        <end position="352"/>
    </location>
</feature>
<name>A0A183AL77_9TREM</name>
<feature type="region of interest" description="Disordered" evidence="1">
    <location>
        <begin position="214"/>
        <end position="263"/>
    </location>
</feature>
<gene>
    <name evidence="2" type="ORF">ECPE_LOCUS7712</name>
</gene>
<proteinExistence type="predicted"/>
<feature type="compositionally biased region" description="Polar residues" evidence="1">
    <location>
        <begin position="214"/>
        <end position="223"/>
    </location>
</feature>
<protein>
    <submittedName>
        <fullName evidence="2 4">Uncharacterized protein</fullName>
    </submittedName>
</protein>
<dbReference type="Proteomes" id="UP000272942">
    <property type="component" value="Unassembled WGS sequence"/>
</dbReference>
<keyword evidence="3" id="KW-1185">Reference proteome</keyword>
<feature type="compositionally biased region" description="Pro residues" evidence="1">
    <location>
        <begin position="242"/>
        <end position="253"/>
    </location>
</feature>
<dbReference type="OrthoDB" id="206724at2759"/>
<reference evidence="2 3" key="2">
    <citation type="submission" date="2018-11" db="EMBL/GenBank/DDBJ databases">
        <authorList>
            <consortium name="Pathogen Informatics"/>
        </authorList>
    </citation>
    <scope>NUCLEOTIDE SEQUENCE [LARGE SCALE GENOMIC DNA]</scope>
    <source>
        <strain evidence="2 3">Egypt</strain>
    </source>
</reference>
<reference evidence="4" key="1">
    <citation type="submission" date="2016-06" db="UniProtKB">
        <authorList>
            <consortium name="WormBaseParasite"/>
        </authorList>
    </citation>
    <scope>IDENTIFICATION</scope>
</reference>
<evidence type="ECO:0000256" key="1">
    <source>
        <dbReference type="SAM" id="MobiDB-lite"/>
    </source>
</evidence>